<evidence type="ECO:0000313" key="9">
    <source>
        <dbReference type="EMBL" id="CAG9179196.1"/>
    </source>
</evidence>
<dbReference type="Pfam" id="PF00034">
    <property type="entry name" value="Cytochrom_C"/>
    <property type="match status" value="1"/>
</dbReference>
<evidence type="ECO:0000256" key="5">
    <source>
        <dbReference type="ARBA" id="ARBA00023004"/>
    </source>
</evidence>
<dbReference type="PANTHER" id="PTHR35008:SF8">
    <property type="entry name" value="ALCOHOL DEHYDROGENASE CYTOCHROME C SUBUNIT"/>
    <property type="match status" value="1"/>
</dbReference>
<evidence type="ECO:0000313" key="10">
    <source>
        <dbReference type="Proteomes" id="UP000727654"/>
    </source>
</evidence>
<keyword evidence="7" id="KW-0732">Signal</keyword>
<evidence type="ECO:0000259" key="8">
    <source>
        <dbReference type="PROSITE" id="PS51007"/>
    </source>
</evidence>
<dbReference type="PROSITE" id="PS51007">
    <property type="entry name" value="CYTC"/>
    <property type="match status" value="1"/>
</dbReference>
<gene>
    <name evidence="9" type="ORF">LMG23992_03943</name>
</gene>
<protein>
    <recommendedName>
        <fullName evidence="8">Cytochrome c domain-containing protein</fullName>
    </recommendedName>
</protein>
<evidence type="ECO:0000256" key="4">
    <source>
        <dbReference type="ARBA" id="ARBA00022982"/>
    </source>
</evidence>
<reference evidence="9 10" key="1">
    <citation type="submission" date="2021-08" db="EMBL/GenBank/DDBJ databases">
        <authorList>
            <person name="Peeters C."/>
        </authorList>
    </citation>
    <scope>NUCLEOTIDE SEQUENCE [LARGE SCALE GENOMIC DNA]</scope>
    <source>
        <strain evidence="9 10">LMG 23992</strain>
    </source>
</reference>
<evidence type="ECO:0000256" key="6">
    <source>
        <dbReference type="PROSITE-ProRule" id="PRU00433"/>
    </source>
</evidence>
<dbReference type="SUPFAM" id="SSF46626">
    <property type="entry name" value="Cytochrome c"/>
    <property type="match status" value="2"/>
</dbReference>
<sequence>MNMKTLIAAALAAFALPAMALEVTLPAETAAYRPSDLPGYRLVQQNCMTCHSAQYVETQPQTSPRAYWDATVKKMKKPFGAPLRDEDMPAIVDYLVKTYGAERGSATPVAATPAAAAPAAAAPAANGAARTADALLGANQCSACHAVDKKVVGPAFHDVAAKYAGNADATGKLMQSIRSGGSGKWGQVPMPAFPQLDDEDLKTLATWVLSR</sequence>
<dbReference type="InterPro" id="IPR009056">
    <property type="entry name" value="Cyt_c-like_dom"/>
</dbReference>
<keyword evidence="3 6" id="KW-0479">Metal-binding</keyword>
<dbReference type="PANTHER" id="PTHR35008">
    <property type="entry name" value="BLL4482 PROTEIN-RELATED"/>
    <property type="match status" value="1"/>
</dbReference>
<keyword evidence="5 6" id="KW-0408">Iron</keyword>
<dbReference type="InterPro" id="IPR036909">
    <property type="entry name" value="Cyt_c-like_dom_sf"/>
</dbReference>
<dbReference type="InterPro" id="IPR051459">
    <property type="entry name" value="Cytochrome_c-type_DH"/>
</dbReference>
<feature type="domain" description="Cytochrome c" evidence="8">
    <location>
        <begin position="122"/>
        <end position="211"/>
    </location>
</feature>
<evidence type="ECO:0000256" key="3">
    <source>
        <dbReference type="ARBA" id="ARBA00022723"/>
    </source>
</evidence>
<comment type="caution">
    <text evidence="9">The sequence shown here is derived from an EMBL/GenBank/DDBJ whole genome shotgun (WGS) entry which is preliminary data.</text>
</comment>
<keyword evidence="2 6" id="KW-0349">Heme</keyword>
<keyword evidence="10" id="KW-1185">Reference proteome</keyword>
<evidence type="ECO:0000256" key="1">
    <source>
        <dbReference type="ARBA" id="ARBA00022448"/>
    </source>
</evidence>
<keyword evidence="4" id="KW-0249">Electron transport</keyword>
<organism evidence="9 10">
    <name type="scientific">Cupriavidus laharis</name>
    <dbReference type="NCBI Taxonomy" id="151654"/>
    <lineage>
        <taxon>Bacteria</taxon>
        <taxon>Pseudomonadati</taxon>
        <taxon>Pseudomonadota</taxon>
        <taxon>Betaproteobacteria</taxon>
        <taxon>Burkholderiales</taxon>
        <taxon>Burkholderiaceae</taxon>
        <taxon>Cupriavidus</taxon>
    </lineage>
</organism>
<dbReference type="Proteomes" id="UP000727654">
    <property type="component" value="Unassembled WGS sequence"/>
</dbReference>
<dbReference type="Gene3D" id="1.10.760.10">
    <property type="entry name" value="Cytochrome c-like domain"/>
    <property type="match status" value="2"/>
</dbReference>
<dbReference type="PRINTS" id="PR00606">
    <property type="entry name" value="CYTCHROMECID"/>
</dbReference>
<evidence type="ECO:0000256" key="2">
    <source>
        <dbReference type="ARBA" id="ARBA00022617"/>
    </source>
</evidence>
<dbReference type="RefSeq" id="WP_224081463.1">
    <property type="nucleotide sequence ID" value="NZ_CAJZAI010000010.1"/>
</dbReference>
<accession>A0ABM8XGB1</accession>
<name>A0ABM8XGB1_9BURK</name>
<keyword evidence="1" id="KW-0813">Transport</keyword>
<dbReference type="InterPro" id="IPR002324">
    <property type="entry name" value="Cyt_c_ID"/>
</dbReference>
<dbReference type="EMBL" id="CAJZAI010000010">
    <property type="protein sequence ID" value="CAG9179196.1"/>
    <property type="molecule type" value="Genomic_DNA"/>
</dbReference>
<proteinExistence type="predicted"/>
<feature type="signal peptide" evidence="7">
    <location>
        <begin position="1"/>
        <end position="20"/>
    </location>
</feature>
<evidence type="ECO:0000256" key="7">
    <source>
        <dbReference type="SAM" id="SignalP"/>
    </source>
</evidence>
<feature type="chain" id="PRO_5047121139" description="Cytochrome c domain-containing protein" evidence="7">
    <location>
        <begin position="21"/>
        <end position="211"/>
    </location>
</feature>